<dbReference type="Proteomes" id="UP001519287">
    <property type="component" value="Unassembled WGS sequence"/>
</dbReference>
<feature type="domain" description="DJ-1/PfpI" evidence="2">
    <location>
        <begin position="6"/>
        <end position="170"/>
    </location>
</feature>
<evidence type="ECO:0000256" key="1">
    <source>
        <dbReference type="ARBA" id="ARBA00008542"/>
    </source>
</evidence>
<proteinExistence type="inferred from homology"/>
<dbReference type="NCBIfam" id="TIGR01382">
    <property type="entry name" value="PfpI"/>
    <property type="match status" value="1"/>
</dbReference>
<dbReference type="PROSITE" id="PS51276">
    <property type="entry name" value="PEPTIDASE_C56_PFPI"/>
    <property type="match status" value="1"/>
</dbReference>
<keyword evidence="3" id="KW-0378">Hydrolase</keyword>
<keyword evidence="3" id="KW-0326">Glycosidase</keyword>
<organism evidence="3 4">
    <name type="scientific">Paenibacillus eucommiae</name>
    <dbReference type="NCBI Taxonomy" id="1355755"/>
    <lineage>
        <taxon>Bacteria</taxon>
        <taxon>Bacillati</taxon>
        <taxon>Bacillota</taxon>
        <taxon>Bacilli</taxon>
        <taxon>Bacillales</taxon>
        <taxon>Paenibacillaceae</taxon>
        <taxon>Paenibacillus</taxon>
    </lineage>
</organism>
<dbReference type="Pfam" id="PF01965">
    <property type="entry name" value="DJ-1_PfpI"/>
    <property type="match status" value="1"/>
</dbReference>
<dbReference type="CDD" id="cd03134">
    <property type="entry name" value="GATase1_PfpI_like"/>
    <property type="match status" value="1"/>
</dbReference>
<dbReference type="Gene3D" id="3.40.50.880">
    <property type="match status" value="1"/>
</dbReference>
<dbReference type="EC" id="3.2.-.-" evidence="3"/>
<dbReference type="InterPro" id="IPR029062">
    <property type="entry name" value="Class_I_gatase-like"/>
</dbReference>
<keyword evidence="4" id="KW-1185">Reference proteome</keyword>
<evidence type="ECO:0000313" key="4">
    <source>
        <dbReference type="Proteomes" id="UP001519287"/>
    </source>
</evidence>
<name>A0ABS4J9W0_9BACL</name>
<dbReference type="InterPro" id="IPR006286">
    <property type="entry name" value="C56_PfpI-like"/>
</dbReference>
<evidence type="ECO:0000313" key="3">
    <source>
        <dbReference type="EMBL" id="MBP1996585.1"/>
    </source>
</evidence>
<dbReference type="RefSeq" id="WP_245376190.1">
    <property type="nucleotide sequence ID" value="NZ_JAGGLB010000052.1"/>
</dbReference>
<sequence>MKQMVKKVAFLIADGYEDSEMMNPYEAMSQNGNDGVIISLEKGAKLEGKKGTISYTSHLSAEEADASDYEAVIIPGGKSPSKLLVNKHMIEFVKKADQLGITIAAICHGPQLLAEAGLLKGRTLTSYPGIAEEIKEAGGNFVDKEVVVDNNMITSRTPEDEPAFIQEIINKLGVSAY</sequence>
<accession>A0ABS4J9W0</accession>
<dbReference type="SUPFAM" id="SSF52317">
    <property type="entry name" value="Class I glutamine amidotransferase-like"/>
    <property type="match status" value="1"/>
</dbReference>
<comment type="caution">
    <text evidence="3">The sequence shown here is derived from an EMBL/GenBank/DDBJ whole genome shotgun (WGS) entry which is preliminary data.</text>
</comment>
<reference evidence="3 4" key="1">
    <citation type="submission" date="2021-03" db="EMBL/GenBank/DDBJ databases">
        <title>Genomic Encyclopedia of Type Strains, Phase IV (KMG-IV): sequencing the most valuable type-strain genomes for metagenomic binning, comparative biology and taxonomic classification.</title>
        <authorList>
            <person name="Goeker M."/>
        </authorList>
    </citation>
    <scope>NUCLEOTIDE SEQUENCE [LARGE SCALE GENOMIC DNA]</scope>
    <source>
        <strain evidence="3 4">DSM 26048</strain>
    </source>
</reference>
<dbReference type="EMBL" id="JAGGLB010000052">
    <property type="protein sequence ID" value="MBP1996585.1"/>
    <property type="molecule type" value="Genomic_DNA"/>
</dbReference>
<evidence type="ECO:0000259" key="2">
    <source>
        <dbReference type="Pfam" id="PF01965"/>
    </source>
</evidence>
<dbReference type="PANTHER" id="PTHR42733">
    <property type="entry name" value="DJ-1 PROTEIN"/>
    <property type="match status" value="1"/>
</dbReference>
<dbReference type="PANTHER" id="PTHR42733:SF2">
    <property type="entry name" value="DJ-1_THIJ_PFPI FAMILY PROTEIN"/>
    <property type="match status" value="1"/>
</dbReference>
<keyword evidence="3" id="KW-0645">Protease</keyword>
<protein>
    <submittedName>
        <fullName evidence="3">Protease I</fullName>
        <ecNumber evidence="3">3.2.-.-</ecNumber>
    </submittedName>
</protein>
<dbReference type="GO" id="GO:0016798">
    <property type="term" value="F:hydrolase activity, acting on glycosyl bonds"/>
    <property type="evidence" value="ECO:0007669"/>
    <property type="project" value="UniProtKB-KW"/>
</dbReference>
<gene>
    <name evidence="3" type="ORF">J2Z66_008233</name>
</gene>
<comment type="similarity">
    <text evidence="1">Belongs to the peptidase C56 family.</text>
</comment>
<dbReference type="GO" id="GO:0006508">
    <property type="term" value="P:proteolysis"/>
    <property type="evidence" value="ECO:0007669"/>
    <property type="project" value="UniProtKB-KW"/>
</dbReference>
<dbReference type="GO" id="GO:0008233">
    <property type="term" value="F:peptidase activity"/>
    <property type="evidence" value="ECO:0007669"/>
    <property type="project" value="UniProtKB-KW"/>
</dbReference>
<dbReference type="InterPro" id="IPR002818">
    <property type="entry name" value="DJ-1/PfpI"/>
</dbReference>